<feature type="transmembrane region" description="Helical" evidence="1">
    <location>
        <begin position="231"/>
        <end position="249"/>
    </location>
</feature>
<sequence length="353" mass="36623">MPSVNVLTLLLRFANIFFVATAPLLWRSNASLLKSTPLLGLGAILVVAWVIYRPAEVPRVLTLAWVSDAASGVLLLGLFGLRLGAPPWVYAAFALALGVGMAGTEVAAMRMAVRSSHPPELRSRLSWFSFTKALGVGSGFLLGGAVAGSPRAAVPARVLVALAGAAIVALAGALALRDLDPAEPAPAGEEGPPLAALAGMVLIALNFVVINLANALVPYRLAQACALPREWIGVLLAVEAYAHAFGTLLFRNGLGPLGDRISYAVGLAGSLALLALLLAFPRCGPLPRVTLLAGLGLTSALSYMASTIRFYACGFPRAIFPRVAVQKLASSSGRAVGSWLAYRAVAWLDPGRS</sequence>
<dbReference type="SUPFAM" id="SSF103473">
    <property type="entry name" value="MFS general substrate transporter"/>
    <property type="match status" value="1"/>
</dbReference>
<dbReference type="Proteomes" id="UP001238179">
    <property type="component" value="Chromosome"/>
</dbReference>
<dbReference type="AlphaFoldDB" id="A0AA48GKN3"/>
<accession>A0AA48GKN3</accession>
<keyword evidence="1" id="KW-0472">Membrane</keyword>
<keyword evidence="1" id="KW-0812">Transmembrane</keyword>
<evidence type="ECO:0000256" key="1">
    <source>
        <dbReference type="SAM" id="Phobius"/>
    </source>
</evidence>
<dbReference type="EMBL" id="AP027080">
    <property type="protein sequence ID" value="BDU72969.1"/>
    <property type="molecule type" value="Genomic_DNA"/>
</dbReference>
<feature type="transmembrane region" description="Helical" evidence="1">
    <location>
        <begin position="125"/>
        <end position="146"/>
    </location>
</feature>
<keyword evidence="3" id="KW-1185">Reference proteome</keyword>
<feature type="transmembrane region" description="Helical" evidence="1">
    <location>
        <begin position="261"/>
        <end position="280"/>
    </location>
</feature>
<protein>
    <recommendedName>
        <fullName evidence="4">MFS transporter</fullName>
    </recommendedName>
</protein>
<feature type="transmembrane region" description="Helical" evidence="1">
    <location>
        <begin position="88"/>
        <end position="113"/>
    </location>
</feature>
<proteinExistence type="predicted"/>
<feature type="transmembrane region" description="Helical" evidence="1">
    <location>
        <begin position="61"/>
        <end position="81"/>
    </location>
</feature>
<feature type="transmembrane region" description="Helical" evidence="1">
    <location>
        <begin position="158"/>
        <end position="176"/>
    </location>
</feature>
<evidence type="ECO:0000313" key="2">
    <source>
        <dbReference type="EMBL" id="BDU72969.1"/>
    </source>
</evidence>
<evidence type="ECO:0008006" key="4">
    <source>
        <dbReference type="Google" id="ProtNLM"/>
    </source>
</evidence>
<name>A0AA48GKN3_9BACT</name>
<feature type="transmembrane region" description="Helical" evidence="1">
    <location>
        <begin position="292"/>
        <end position="312"/>
    </location>
</feature>
<evidence type="ECO:0000313" key="3">
    <source>
        <dbReference type="Proteomes" id="UP001238179"/>
    </source>
</evidence>
<organism evidence="2 3">
    <name type="scientific">Mesoterricola silvestris</name>
    <dbReference type="NCBI Taxonomy" id="2927979"/>
    <lineage>
        <taxon>Bacteria</taxon>
        <taxon>Pseudomonadati</taxon>
        <taxon>Acidobacteriota</taxon>
        <taxon>Holophagae</taxon>
        <taxon>Holophagales</taxon>
        <taxon>Holophagaceae</taxon>
        <taxon>Mesoterricola</taxon>
    </lineage>
</organism>
<gene>
    <name evidence="2" type="ORF">METEAL_21430</name>
</gene>
<feature type="transmembrane region" description="Helical" evidence="1">
    <location>
        <begin position="38"/>
        <end position="55"/>
    </location>
</feature>
<feature type="transmembrane region" description="Helical" evidence="1">
    <location>
        <begin position="6"/>
        <end position="26"/>
    </location>
</feature>
<dbReference type="RefSeq" id="WP_316411614.1">
    <property type="nucleotide sequence ID" value="NZ_AP027080.1"/>
</dbReference>
<feature type="transmembrane region" description="Helical" evidence="1">
    <location>
        <begin position="196"/>
        <end position="219"/>
    </location>
</feature>
<dbReference type="InterPro" id="IPR036259">
    <property type="entry name" value="MFS_trans_sf"/>
</dbReference>
<dbReference type="KEGG" id="msil:METEAL_21430"/>
<keyword evidence="1" id="KW-1133">Transmembrane helix</keyword>
<reference evidence="3" key="1">
    <citation type="journal article" date="2023" name="Int. J. Syst. Evol. Microbiol.">
        <title>Mesoterricola silvestris gen. nov., sp. nov., Mesoterricola sediminis sp. nov., Geothrix oryzae sp. nov., Geothrix edaphica sp. nov., Geothrix rubra sp. nov., and Geothrix limicola sp. nov., six novel members of Acidobacteriota isolated from soils.</title>
        <authorList>
            <person name="Itoh H."/>
            <person name="Sugisawa Y."/>
            <person name="Mise K."/>
            <person name="Xu Z."/>
            <person name="Kuniyasu M."/>
            <person name="Ushijima N."/>
            <person name="Kawano K."/>
            <person name="Kobayashi E."/>
            <person name="Shiratori Y."/>
            <person name="Masuda Y."/>
            <person name="Senoo K."/>
        </authorList>
    </citation>
    <scope>NUCLEOTIDE SEQUENCE [LARGE SCALE GENOMIC DNA]</scope>
    <source>
        <strain evidence="3">W79</strain>
    </source>
</reference>